<comment type="similarity">
    <text evidence="1">Belongs to the ABC transporter superfamily.</text>
</comment>
<keyword evidence="4 6" id="KW-0067">ATP-binding</keyword>
<accession>A0A927BW79</accession>
<dbReference type="InterPro" id="IPR050319">
    <property type="entry name" value="ABC_transp_ATP-bind"/>
</dbReference>
<dbReference type="SUPFAM" id="SSF52540">
    <property type="entry name" value="P-loop containing nucleoside triphosphate hydrolases"/>
    <property type="match status" value="1"/>
</dbReference>
<name>A0A927BW79_9BACL</name>
<proteinExistence type="inferred from homology"/>
<dbReference type="PROSITE" id="PS00211">
    <property type="entry name" value="ABC_TRANSPORTER_1"/>
    <property type="match status" value="1"/>
</dbReference>
<sequence length="332" mass="36834">MDDSNTILEVSHISKTFRSKNIFGRTTSEVSAVNDVSFRLQKQRTFGIVGESGCGKSTLARLVLRLIEADGGRVMYQGHNLLALGGEELRKLRRDIQMVFQDPFSSLNPSMTLLDNVAFPLWVNGTSKQDGRIAAHRYLEAVGIPRSSAERYPQSLSGGQRQRVAIARALVLEPKIVIADEAVSALDKSIQAQALNLFHELQQDFRLSMIFISHDLHVVELMSDTVMVMYLGMVVEVASVEDVYAQPYHPYTQALFKSTPSMDVTHKKLDGFKLSGELPSPLNPPSGCRFRTRCPMAMETCAEHMPELIEVGDGHTVACHLYGEADVARRAI</sequence>
<dbReference type="PANTHER" id="PTHR43776">
    <property type="entry name" value="TRANSPORT ATP-BINDING PROTEIN"/>
    <property type="match status" value="1"/>
</dbReference>
<keyword evidence="3" id="KW-0547">Nucleotide-binding</keyword>
<dbReference type="PANTHER" id="PTHR43776:SF7">
    <property type="entry name" value="D,D-DIPEPTIDE TRANSPORT ATP-BINDING PROTEIN DDPF-RELATED"/>
    <property type="match status" value="1"/>
</dbReference>
<dbReference type="InterPro" id="IPR027417">
    <property type="entry name" value="P-loop_NTPase"/>
</dbReference>
<evidence type="ECO:0000256" key="2">
    <source>
        <dbReference type="ARBA" id="ARBA00022448"/>
    </source>
</evidence>
<dbReference type="SMART" id="SM00382">
    <property type="entry name" value="AAA"/>
    <property type="match status" value="1"/>
</dbReference>
<evidence type="ECO:0000256" key="1">
    <source>
        <dbReference type="ARBA" id="ARBA00005417"/>
    </source>
</evidence>
<feature type="domain" description="ABC transporter" evidence="5">
    <location>
        <begin position="17"/>
        <end position="256"/>
    </location>
</feature>
<organism evidence="6 7">
    <name type="scientific">Paenibacillus sabuli</name>
    <dbReference type="NCBI Taxonomy" id="2772509"/>
    <lineage>
        <taxon>Bacteria</taxon>
        <taxon>Bacillati</taxon>
        <taxon>Bacillota</taxon>
        <taxon>Bacilli</taxon>
        <taxon>Bacillales</taxon>
        <taxon>Paenibacillaceae</taxon>
        <taxon>Paenibacillus</taxon>
    </lineage>
</organism>
<dbReference type="InterPro" id="IPR003593">
    <property type="entry name" value="AAA+_ATPase"/>
</dbReference>
<evidence type="ECO:0000259" key="5">
    <source>
        <dbReference type="PROSITE" id="PS50893"/>
    </source>
</evidence>
<evidence type="ECO:0000313" key="7">
    <source>
        <dbReference type="Proteomes" id="UP000621560"/>
    </source>
</evidence>
<dbReference type="AlphaFoldDB" id="A0A927BW79"/>
<dbReference type="Pfam" id="PF00005">
    <property type="entry name" value="ABC_tran"/>
    <property type="match status" value="1"/>
</dbReference>
<protein>
    <submittedName>
        <fullName evidence="6">ATP-binding cassette domain-containing protein</fullName>
    </submittedName>
</protein>
<dbReference type="Proteomes" id="UP000621560">
    <property type="component" value="Unassembled WGS sequence"/>
</dbReference>
<evidence type="ECO:0000256" key="4">
    <source>
        <dbReference type="ARBA" id="ARBA00022840"/>
    </source>
</evidence>
<dbReference type="PROSITE" id="PS50893">
    <property type="entry name" value="ABC_TRANSPORTER_2"/>
    <property type="match status" value="1"/>
</dbReference>
<keyword evidence="7" id="KW-1185">Reference proteome</keyword>
<dbReference type="Pfam" id="PF08352">
    <property type="entry name" value="oligo_HPY"/>
    <property type="match status" value="1"/>
</dbReference>
<evidence type="ECO:0000256" key="3">
    <source>
        <dbReference type="ARBA" id="ARBA00022741"/>
    </source>
</evidence>
<dbReference type="FunFam" id="3.40.50.300:FF:000016">
    <property type="entry name" value="Oligopeptide ABC transporter ATP-binding component"/>
    <property type="match status" value="1"/>
</dbReference>
<dbReference type="InterPro" id="IPR017871">
    <property type="entry name" value="ABC_transporter-like_CS"/>
</dbReference>
<dbReference type="InterPro" id="IPR003439">
    <property type="entry name" value="ABC_transporter-like_ATP-bd"/>
</dbReference>
<comment type="caution">
    <text evidence="6">The sequence shown here is derived from an EMBL/GenBank/DDBJ whole genome shotgun (WGS) entry which is preliminary data.</text>
</comment>
<dbReference type="Gene3D" id="3.40.50.300">
    <property type="entry name" value="P-loop containing nucleotide triphosphate hydrolases"/>
    <property type="match status" value="1"/>
</dbReference>
<dbReference type="GO" id="GO:0005524">
    <property type="term" value="F:ATP binding"/>
    <property type="evidence" value="ECO:0007669"/>
    <property type="project" value="UniProtKB-KW"/>
</dbReference>
<dbReference type="GO" id="GO:0015833">
    <property type="term" value="P:peptide transport"/>
    <property type="evidence" value="ECO:0007669"/>
    <property type="project" value="InterPro"/>
</dbReference>
<dbReference type="EMBL" id="JACXIZ010000031">
    <property type="protein sequence ID" value="MBD2847041.1"/>
    <property type="molecule type" value="Genomic_DNA"/>
</dbReference>
<dbReference type="InterPro" id="IPR013563">
    <property type="entry name" value="Oligopep_ABC_C"/>
</dbReference>
<reference evidence="6" key="1">
    <citation type="submission" date="2020-09" db="EMBL/GenBank/DDBJ databases">
        <title>A novel bacterium of genus Paenibacillus, isolated from South China Sea.</title>
        <authorList>
            <person name="Huang H."/>
            <person name="Mo K."/>
            <person name="Hu Y."/>
        </authorList>
    </citation>
    <scope>NUCLEOTIDE SEQUENCE</scope>
    <source>
        <strain evidence="6">IB182496</strain>
    </source>
</reference>
<gene>
    <name evidence="6" type="ORF">IDH44_17725</name>
</gene>
<dbReference type="GO" id="GO:0055085">
    <property type="term" value="P:transmembrane transport"/>
    <property type="evidence" value="ECO:0007669"/>
    <property type="project" value="UniProtKB-ARBA"/>
</dbReference>
<dbReference type="GO" id="GO:0016887">
    <property type="term" value="F:ATP hydrolysis activity"/>
    <property type="evidence" value="ECO:0007669"/>
    <property type="project" value="InterPro"/>
</dbReference>
<evidence type="ECO:0000313" key="6">
    <source>
        <dbReference type="EMBL" id="MBD2847041.1"/>
    </source>
</evidence>
<dbReference type="RefSeq" id="WP_190920008.1">
    <property type="nucleotide sequence ID" value="NZ_JACXIZ010000031.1"/>
</dbReference>
<dbReference type="CDD" id="cd03257">
    <property type="entry name" value="ABC_NikE_OppD_transporters"/>
    <property type="match status" value="1"/>
</dbReference>
<keyword evidence="2" id="KW-0813">Transport</keyword>
<dbReference type="NCBIfam" id="TIGR01727">
    <property type="entry name" value="oligo_HPY"/>
    <property type="match status" value="1"/>
</dbReference>